<evidence type="ECO:0000256" key="2">
    <source>
        <dbReference type="ARBA" id="ARBA00022723"/>
    </source>
</evidence>
<dbReference type="PROSITE" id="PS00065">
    <property type="entry name" value="D_2_HYDROXYACID_DH_1"/>
    <property type="match status" value="1"/>
</dbReference>
<evidence type="ECO:0000313" key="7">
    <source>
        <dbReference type="EMBL" id="MFA0792526.1"/>
    </source>
</evidence>
<dbReference type="EC" id="1.1.-.-" evidence="7"/>
<dbReference type="EMBL" id="JBGMEL010000029">
    <property type="protein sequence ID" value="MFA0792526.1"/>
    <property type="molecule type" value="Genomic_DNA"/>
</dbReference>
<name>A0ABV4NU28_9GAMM</name>
<sequence length="338" mass="36592">MSSGNIINAYGVMQAGGGFEPYQVKVGALGATEVELEVLYCGICHSDLSMIEDEWGISRYPMVAGHEVIGRVVATGEHAKHFKPGTVVGLGWNSGYCETCHYCRQGDKNLCAEARFTTLTGGGFADKARADMDSLLEIPEGVDLVSAGPLLCGGITVFNPLVQFDIKPTAKVGVIGIGGLGHLALMFLNAWGCDVTAFTSSEHKRTEALSLGAHKTLNSRDPEEIKSAAMSFDFIISTVNVNLNWDLYIQALKPKGRLHFVGAIVDPIQFTLFPVLFGQRSLSASPVGSPATIETMLDFVAHHQIRPQVEIYPMSQIEDAFKHLKSGNSKYRIVLSRE</sequence>
<evidence type="ECO:0000256" key="4">
    <source>
        <dbReference type="ARBA" id="ARBA00023002"/>
    </source>
</evidence>
<evidence type="ECO:0000313" key="8">
    <source>
        <dbReference type="Proteomes" id="UP001569414"/>
    </source>
</evidence>
<evidence type="ECO:0000256" key="3">
    <source>
        <dbReference type="ARBA" id="ARBA00022833"/>
    </source>
</evidence>
<dbReference type="Proteomes" id="UP001569414">
    <property type="component" value="Unassembled WGS sequence"/>
</dbReference>
<accession>A0ABV4NU28</accession>
<evidence type="ECO:0000256" key="5">
    <source>
        <dbReference type="RuleBase" id="RU361277"/>
    </source>
</evidence>
<keyword evidence="4 7" id="KW-0560">Oxidoreductase</keyword>
<dbReference type="RefSeq" id="WP_299588418.1">
    <property type="nucleotide sequence ID" value="NZ_JBGMEL010000029.1"/>
</dbReference>
<dbReference type="PROSITE" id="PS00059">
    <property type="entry name" value="ADH_ZINC"/>
    <property type="match status" value="1"/>
</dbReference>
<reference evidence="7 8" key="1">
    <citation type="submission" date="2024-08" db="EMBL/GenBank/DDBJ databases">
        <authorList>
            <person name="Ishaq N."/>
        </authorList>
    </citation>
    <scope>NUCLEOTIDE SEQUENCE [LARGE SCALE GENOMIC DNA]</scope>
    <source>
        <strain evidence="7 8">JCM 30400</strain>
    </source>
</reference>
<organism evidence="7 8">
    <name type="scientific">Microbulbifer echini</name>
    <dbReference type="NCBI Taxonomy" id="1529067"/>
    <lineage>
        <taxon>Bacteria</taxon>
        <taxon>Pseudomonadati</taxon>
        <taxon>Pseudomonadota</taxon>
        <taxon>Gammaproteobacteria</taxon>
        <taxon>Cellvibrionales</taxon>
        <taxon>Microbulbiferaceae</taxon>
        <taxon>Microbulbifer</taxon>
    </lineage>
</organism>
<comment type="cofactor">
    <cofactor evidence="1 5">
        <name>Zn(2+)</name>
        <dbReference type="ChEBI" id="CHEBI:29105"/>
    </cofactor>
</comment>
<dbReference type="InterPro" id="IPR020843">
    <property type="entry name" value="ER"/>
</dbReference>
<dbReference type="Pfam" id="PF00107">
    <property type="entry name" value="ADH_zinc_N"/>
    <property type="match status" value="1"/>
</dbReference>
<dbReference type="SUPFAM" id="SSF50129">
    <property type="entry name" value="GroES-like"/>
    <property type="match status" value="1"/>
</dbReference>
<dbReference type="SMART" id="SM00829">
    <property type="entry name" value="PKS_ER"/>
    <property type="match status" value="1"/>
</dbReference>
<protein>
    <submittedName>
        <fullName evidence="7">NAD(P)-dependent alcohol dehydrogenase</fullName>
        <ecNumber evidence="7">1.1.-.-</ecNumber>
    </submittedName>
</protein>
<dbReference type="CDD" id="cd05283">
    <property type="entry name" value="CAD1"/>
    <property type="match status" value="1"/>
</dbReference>
<dbReference type="Gene3D" id="3.90.180.10">
    <property type="entry name" value="Medium-chain alcohol dehydrogenases, catalytic domain"/>
    <property type="match status" value="1"/>
</dbReference>
<dbReference type="InterPro" id="IPR013149">
    <property type="entry name" value="ADH-like_C"/>
</dbReference>
<dbReference type="SUPFAM" id="SSF51735">
    <property type="entry name" value="NAD(P)-binding Rossmann-fold domains"/>
    <property type="match status" value="1"/>
</dbReference>
<dbReference type="InterPro" id="IPR036291">
    <property type="entry name" value="NAD(P)-bd_dom_sf"/>
</dbReference>
<keyword evidence="8" id="KW-1185">Reference proteome</keyword>
<evidence type="ECO:0000256" key="1">
    <source>
        <dbReference type="ARBA" id="ARBA00001947"/>
    </source>
</evidence>
<dbReference type="InterPro" id="IPR011032">
    <property type="entry name" value="GroES-like_sf"/>
</dbReference>
<dbReference type="InterPro" id="IPR047109">
    <property type="entry name" value="CAD-like"/>
</dbReference>
<evidence type="ECO:0000259" key="6">
    <source>
        <dbReference type="SMART" id="SM00829"/>
    </source>
</evidence>
<dbReference type="InterPro" id="IPR029752">
    <property type="entry name" value="D-isomer_DH_CS1"/>
</dbReference>
<dbReference type="GO" id="GO:0016491">
    <property type="term" value="F:oxidoreductase activity"/>
    <property type="evidence" value="ECO:0007669"/>
    <property type="project" value="UniProtKB-KW"/>
</dbReference>
<comment type="caution">
    <text evidence="7">The sequence shown here is derived from an EMBL/GenBank/DDBJ whole genome shotgun (WGS) entry which is preliminary data.</text>
</comment>
<keyword evidence="3 5" id="KW-0862">Zinc</keyword>
<comment type="similarity">
    <text evidence="5">Belongs to the zinc-containing alcohol dehydrogenase family.</text>
</comment>
<dbReference type="Pfam" id="PF08240">
    <property type="entry name" value="ADH_N"/>
    <property type="match status" value="1"/>
</dbReference>
<dbReference type="InterPro" id="IPR013154">
    <property type="entry name" value="ADH-like_N"/>
</dbReference>
<proteinExistence type="inferred from homology"/>
<keyword evidence="2 5" id="KW-0479">Metal-binding</keyword>
<dbReference type="Gene3D" id="3.40.50.720">
    <property type="entry name" value="NAD(P)-binding Rossmann-like Domain"/>
    <property type="match status" value="1"/>
</dbReference>
<dbReference type="InterPro" id="IPR002328">
    <property type="entry name" value="ADH_Zn_CS"/>
</dbReference>
<dbReference type="PANTHER" id="PTHR42683">
    <property type="entry name" value="ALDEHYDE REDUCTASE"/>
    <property type="match status" value="1"/>
</dbReference>
<gene>
    <name evidence="7" type="ORF">ACCI51_18465</name>
</gene>
<feature type="domain" description="Enoyl reductase (ER)" evidence="6">
    <location>
        <begin position="17"/>
        <end position="335"/>
    </location>
</feature>